<dbReference type="InterPro" id="IPR013022">
    <property type="entry name" value="Xyl_isomerase-like_TIM-brl"/>
</dbReference>
<evidence type="ECO:0000313" key="3">
    <source>
        <dbReference type="EMBL" id="ODM16907.1"/>
    </source>
</evidence>
<dbReference type="EMBL" id="JXNT01000010">
    <property type="protein sequence ID" value="ODM16907.1"/>
    <property type="molecule type" value="Genomic_DNA"/>
</dbReference>
<dbReference type="VEuPathDB" id="FungiDB:SI65_07872"/>
<dbReference type="InterPro" id="IPR050312">
    <property type="entry name" value="IolE/XylAMocC-like"/>
</dbReference>
<feature type="domain" description="Xylose isomerase-like TIM barrel" evidence="2">
    <location>
        <begin position="25"/>
        <end position="327"/>
    </location>
</feature>
<protein>
    <recommendedName>
        <fullName evidence="2">Xylose isomerase-like TIM barrel domain-containing protein</fullName>
    </recommendedName>
</protein>
<keyword evidence="4" id="KW-1185">Reference proteome</keyword>
<evidence type="ECO:0000313" key="4">
    <source>
        <dbReference type="Proteomes" id="UP000094569"/>
    </source>
</evidence>
<dbReference type="Gene3D" id="3.20.20.150">
    <property type="entry name" value="Divalent-metal-dependent TIM barrel enzymes"/>
    <property type="match status" value="1"/>
</dbReference>
<sequence>MPNRLGIASMSLGRPWIHDLPSKLHQAAVHGYQGIELFFDDLDCLAQTRHNGSHIEAAHQTKRLCDNLNLEIICLQPFSFYEGLLDREQHEQLVTTKLPQWFQLARILGTDLIQVPSNFLPPDPTTGAPRTTGDKDVIIADLQRIADLGLQQNPPFRYVYESLAWANHINTWEQCWDVVQRVDRPNFGICLDSFNIAGRIYADPASPTGKTPNADADTQASVLRLRSNSNKIDLEKVFYVQLVDGERLSAPLDEKHEFFVAGQPARMNWSRNARLFPFEEDRGGYLPVADIARAIFNDLGFKGWVSLELFSRTLADPSPETVREHARRGRVSWNKLVDVVGLKEPCPTPASTAPYTPVSDSYSSTGLRHRL</sequence>
<dbReference type="InterPro" id="IPR036237">
    <property type="entry name" value="Xyl_isomerase-like_sf"/>
</dbReference>
<feature type="region of interest" description="Disordered" evidence="1">
    <location>
        <begin position="348"/>
        <end position="371"/>
    </location>
</feature>
<dbReference type="Pfam" id="PF01261">
    <property type="entry name" value="AP_endonuc_2"/>
    <property type="match status" value="1"/>
</dbReference>
<dbReference type="PANTHER" id="PTHR12110">
    <property type="entry name" value="HYDROXYPYRUVATE ISOMERASE"/>
    <property type="match status" value="1"/>
</dbReference>
<evidence type="ECO:0000259" key="2">
    <source>
        <dbReference type="Pfam" id="PF01261"/>
    </source>
</evidence>
<gene>
    <name evidence="3" type="ORF">SI65_07872</name>
</gene>
<dbReference type="PANTHER" id="PTHR12110:SF21">
    <property type="entry name" value="XYLOSE ISOMERASE-LIKE TIM BARREL DOMAIN-CONTAINING PROTEIN"/>
    <property type="match status" value="1"/>
</dbReference>
<evidence type="ECO:0000256" key="1">
    <source>
        <dbReference type="SAM" id="MobiDB-lite"/>
    </source>
</evidence>
<feature type="compositionally biased region" description="Polar residues" evidence="1">
    <location>
        <begin position="349"/>
        <end position="371"/>
    </location>
</feature>
<dbReference type="STRING" id="573508.A0A1E3B7J8"/>
<name>A0A1E3B7J8_ASPCR</name>
<dbReference type="AlphaFoldDB" id="A0A1E3B7J8"/>
<reference evidence="3 4" key="1">
    <citation type="journal article" date="2016" name="BMC Genomics">
        <title>Comparative genomic and transcriptomic analyses of the Fuzhuan brick tea-fermentation fungus Aspergillus cristatus.</title>
        <authorList>
            <person name="Ge Y."/>
            <person name="Wang Y."/>
            <person name="Liu Y."/>
            <person name="Tan Y."/>
            <person name="Ren X."/>
            <person name="Zhang X."/>
            <person name="Hyde K.D."/>
            <person name="Liu Y."/>
            <person name="Liu Z."/>
        </authorList>
    </citation>
    <scope>NUCLEOTIDE SEQUENCE [LARGE SCALE GENOMIC DNA]</scope>
    <source>
        <strain evidence="3 4">GZAAS20.1005</strain>
    </source>
</reference>
<dbReference type="OrthoDB" id="5360893at2759"/>
<dbReference type="SUPFAM" id="SSF51658">
    <property type="entry name" value="Xylose isomerase-like"/>
    <property type="match status" value="1"/>
</dbReference>
<proteinExistence type="predicted"/>
<dbReference type="Proteomes" id="UP000094569">
    <property type="component" value="Unassembled WGS sequence"/>
</dbReference>
<accession>A0A1E3B7J8</accession>
<comment type="caution">
    <text evidence="3">The sequence shown here is derived from an EMBL/GenBank/DDBJ whole genome shotgun (WGS) entry which is preliminary data.</text>
</comment>
<organism evidence="3 4">
    <name type="scientific">Aspergillus cristatus</name>
    <name type="common">Chinese Fuzhuan brick tea-fermentation fungus</name>
    <name type="synonym">Eurotium cristatum</name>
    <dbReference type="NCBI Taxonomy" id="573508"/>
    <lineage>
        <taxon>Eukaryota</taxon>
        <taxon>Fungi</taxon>
        <taxon>Dikarya</taxon>
        <taxon>Ascomycota</taxon>
        <taxon>Pezizomycotina</taxon>
        <taxon>Eurotiomycetes</taxon>
        <taxon>Eurotiomycetidae</taxon>
        <taxon>Eurotiales</taxon>
        <taxon>Aspergillaceae</taxon>
        <taxon>Aspergillus</taxon>
        <taxon>Aspergillus subgen. Aspergillus</taxon>
    </lineage>
</organism>